<dbReference type="AlphaFoldDB" id="A0A8K0CQL6"/>
<keyword evidence="1" id="KW-0732">Signal</keyword>
<feature type="signal peptide" evidence="1">
    <location>
        <begin position="1"/>
        <end position="17"/>
    </location>
</feature>
<dbReference type="Gene3D" id="2.10.70.10">
    <property type="entry name" value="Complement Module, domain 1"/>
    <property type="match status" value="1"/>
</dbReference>
<dbReference type="PROSITE" id="PS50184">
    <property type="entry name" value="VWFC_2"/>
    <property type="match status" value="2"/>
</dbReference>
<reference evidence="3" key="1">
    <citation type="submission" date="2019-08" db="EMBL/GenBank/DDBJ databases">
        <title>The genome of the North American firefly Photinus pyralis.</title>
        <authorList>
            <consortium name="Photinus pyralis genome working group"/>
            <person name="Fallon T.R."/>
            <person name="Sander Lower S.E."/>
            <person name="Weng J.-K."/>
        </authorList>
    </citation>
    <scope>NUCLEOTIDE SEQUENCE</scope>
    <source>
        <strain evidence="3">TRF0915ILg1</strain>
        <tissue evidence="3">Whole body</tissue>
    </source>
</reference>
<proteinExistence type="predicted"/>
<sequence>MFILGLCLSITIIYVQGKCNGGCNEPILLYEDLGCKPVFGSSDDCCPAQYDCSHIEHRAKLNAEVCYFHGKTYNPGKSINDDEVYGNCKVGCTCSKKQSGNMGFTCAAIDCPYDPSLKPGCHFKYELDKCCNVGQVCEPFNASCKVDGKTYHEGEQFSPSNIKCTKCVCQTGFKGKYEAPFCMKISCMQEVDRQKEIMSFCAPSYISINNCCPFNWIC</sequence>
<dbReference type="Proteomes" id="UP000801492">
    <property type="component" value="Unassembled WGS sequence"/>
</dbReference>
<keyword evidence="4" id="KW-1185">Reference proteome</keyword>
<dbReference type="EMBL" id="VTPC01076649">
    <property type="protein sequence ID" value="KAF2888502.1"/>
    <property type="molecule type" value="Genomic_DNA"/>
</dbReference>
<dbReference type="SMART" id="SM00214">
    <property type="entry name" value="VWC"/>
    <property type="match status" value="2"/>
</dbReference>
<accession>A0A8K0CQL6</accession>
<dbReference type="OrthoDB" id="365605at2759"/>
<feature type="domain" description="VWFC" evidence="2">
    <location>
        <begin position="64"/>
        <end position="138"/>
    </location>
</feature>
<evidence type="ECO:0000313" key="3">
    <source>
        <dbReference type="EMBL" id="KAF2888502.1"/>
    </source>
</evidence>
<protein>
    <recommendedName>
        <fullName evidence="2">VWFC domain-containing protein</fullName>
    </recommendedName>
</protein>
<evidence type="ECO:0000259" key="2">
    <source>
        <dbReference type="PROSITE" id="PS50184"/>
    </source>
</evidence>
<comment type="caution">
    <text evidence="3">The sequence shown here is derived from an EMBL/GenBank/DDBJ whole genome shotgun (WGS) entry which is preliminary data.</text>
</comment>
<evidence type="ECO:0000256" key="1">
    <source>
        <dbReference type="SAM" id="SignalP"/>
    </source>
</evidence>
<dbReference type="InterPro" id="IPR001007">
    <property type="entry name" value="VWF_dom"/>
</dbReference>
<name>A0A8K0CQL6_IGNLU</name>
<gene>
    <name evidence="3" type="ORF">ILUMI_17671</name>
</gene>
<evidence type="ECO:0000313" key="4">
    <source>
        <dbReference type="Proteomes" id="UP000801492"/>
    </source>
</evidence>
<organism evidence="3 4">
    <name type="scientific">Ignelater luminosus</name>
    <name type="common">Cucubano</name>
    <name type="synonym">Pyrophorus luminosus</name>
    <dbReference type="NCBI Taxonomy" id="2038154"/>
    <lineage>
        <taxon>Eukaryota</taxon>
        <taxon>Metazoa</taxon>
        <taxon>Ecdysozoa</taxon>
        <taxon>Arthropoda</taxon>
        <taxon>Hexapoda</taxon>
        <taxon>Insecta</taxon>
        <taxon>Pterygota</taxon>
        <taxon>Neoptera</taxon>
        <taxon>Endopterygota</taxon>
        <taxon>Coleoptera</taxon>
        <taxon>Polyphaga</taxon>
        <taxon>Elateriformia</taxon>
        <taxon>Elateroidea</taxon>
        <taxon>Elateridae</taxon>
        <taxon>Agrypninae</taxon>
        <taxon>Pyrophorini</taxon>
        <taxon>Ignelater</taxon>
    </lineage>
</organism>
<feature type="domain" description="VWFC" evidence="2">
    <location>
        <begin position="142"/>
        <end position="218"/>
    </location>
</feature>
<feature type="chain" id="PRO_5035463353" description="VWFC domain-containing protein" evidence="1">
    <location>
        <begin position="18"/>
        <end position="218"/>
    </location>
</feature>
<feature type="non-terminal residue" evidence="3">
    <location>
        <position position="218"/>
    </location>
</feature>